<dbReference type="RefSeq" id="WP_015282352.1">
    <property type="nucleotide sequence ID" value="NC_019940.1"/>
</dbReference>
<reference evidence="2 3" key="1">
    <citation type="submission" date="2011-09" db="EMBL/GenBank/DDBJ databases">
        <title>Complete sequence of chromosome of Thioflavicoccus mobilis 8321.</title>
        <authorList>
            <consortium name="US DOE Joint Genome Institute"/>
            <person name="Lucas S."/>
            <person name="Han J."/>
            <person name="Lapidus A."/>
            <person name="Cheng J.-F."/>
            <person name="Goodwin L."/>
            <person name="Pitluck S."/>
            <person name="Peters L."/>
            <person name="Ovchinnikova G."/>
            <person name="Lu M."/>
            <person name="Detter J.C."/>
            <person name="Han C."/>
            <person name="Tapia R."/>
            <person name="Land M."/>
            <person name="Hauser L."/>
            <person name="Kyrpides N."/>
            <person name="Ivanova N."/>
            <person name="Pagani I."/>
            <person name="Vogl K."/>
            <person name="Liu Z."/>
            <person name="Imhoff J."/>
            <person name="Thiel V."/>
            <person name="Frigaard N.-U."/>
            <person name="Bryant D."/>
            <person name="Woyke T."/>
        </authorList>
    </citation>
    <scope>NUCLEOTIDE SEQUENCE [LARGE SCALE GENOMIC DNA]</scope>
    <source>
        <strain evidence="2 3">8321</strain>
    </source>
</reference>
<accession>L0H2F0</accession>
<dbReference type="STRING" id="765912.Thimo_3571"/>
<feature type="domain" description="Microcin J25-processing protein McjB C-terminal" evidence="1">
    <location>
        <begin position="32"/>
        <end position="141"/>
    </location>
</feature>
<gene>
    <name evidence="2" type="ORF">Thimo_3571</name>
</gene>
<dbReference type="InterPro" id="IPR053521">
    <property type="entry name" value="McjB-like"/>
</dbReference>
<evidence type="ECO:0000259" key="1">
    <source>
        <dbReference type="Pfam" id="PF13471"/>
    </source>
</evidence>
<evidence type="ECO:0000313" key="3">
    <source>
        <dbReference type="Proteomes" id="UP000010816"/>
    </source>
</evidence>
<keyword evidence="3" id="KW-1185">Reference proteome</keyword>
<dbReference type="KEGG" id="tmb:Thimo_3571"/>
<dbReference type="InterPro" id="IPR032708">
    <property type="entry name" value="McjB_C"/>
</dbReference>
<dbReference type="EMBL" id="CP003051">
    <property type="protein sequence ID" value="AGA92227.1"/>
    <property type="molecule type" value="Genomic_DNA"/>
</dbReference>
<organism evidence="2 3">
    <name type="scientific">Thioflavicoccus mobilis 8321</name>
    <dbReference type="NCBI Taxonomy" id="765912"/>
    <lineage>
        <taxon>Bacteria</taxon>
        <taxon>Pseudomonadati</taxon>
        <taxon>Pseudomonadota</taxon>
        <taxon>Gammaproteobacteria</taxon>
        <taxon>Chromatiales</taxon>
        <taxon>Chromatiaceae</taxon>
        <taxon>Thioflavicoccus</taxon>
    </lineage>
</organism>
<dbReference type="HOGENOM" id="CLU_129168_2_1_6"/>
<protein>
    <recommendedName>
        <fullName evidence="1">Microcin J25-processing protein McjB C-terminal domain-containing protein</fullName>
    </recommendedName>
</protein>
<evidence type="ECO:0000313" key="2">
    <source>
        <dbReference type="EMBL" id="AGA92227.1"/>
    </source>
</evidence>
<sequence>MGRLAKFVARSSAERLLLLEAAGWLALSRLALLILPFRRIAPHLGQHMTEGTGTGAAAVSGEVLQGVSWAVAAAARHLPFEAVCLPQAMAAKAMLRRRGIQGTLYLGVARDEGMVAHAWLRVGDRVVTGAGDLKRYTVVSTFA</sequence>
<name>L0H2F0_9GAMM</name>
<dbReference type="OrthoDB" id="3790432at2"/>
<dbReference type="Proteomes" id="UP000010816">
    <property type="component" value="Chromosome"/>
</dbReference>
<dbReference type="NCBIfam" id="NF033537">
    <property type="entry name" value="lasso_biosyn_B2"/>
    <property type="match status" value="1"/>
</dbReference>
<dbReference type="Pfam" id="PF13471">
    <property type="entry name" value="Transglut_core3"/>
    <property type="match status" value="1"/>
</dbReference>
<proteinExistence type="predicted"/>
<dbReference type="eggNOG" id="ENOG5032RQF">
    <property type="taxonomic scope" value="Bacteria"/>
</dbReference>
<dbReference type="AlphaFoldDB" id="L0H2F0"/>